<name>A0ABS0Q5V8_9BACT</name>
<proteinExistence type="predicted"/>
<reference evidence="1 2" key="1">
    <citation type="submission" date="2020-12" db="EMBL/GenBank/DDBJ databases">
        <title>Hymenobacter sp.</title>
        <authorList>
            <person name="Kim M.K."/>
        </authorList>
    </citation>
    <scope>NUCLEOTIDE SEQUENCE [LARGE SCALE GENOMIC DNA]</scope>
    <source>
        <strain evidence="1 2">BT442</strain>
    </source>
</reference>
<protein>
    <submittedName>
        <fullName evidence="1">Uncharacterized protein</fullName>
    </submittedName>
</protein>
<dbReference type="RefSeq" id="WP_198067595.1">
    <property type="nucleotide sequence ID" value="NZ_JAEDAD010000002.1"/>
</dbReference>
<organism evidence="1 2">
    <name type="scientific">Hymenobacter negativus</name>
    <dbReference type="NCBI Taxonomy" id="2795026"/>
    <lineage>
        <taxon>Bacteria</taxon>
        <taxon>Pseudomonadati</taxon>
        <taxon>Bacteroidota</taxon>
        <taxon>Cytophagia</taxon>
        <taxon>Cytophagales</taxon>
        <taxon>Hymenobacteraceae</taxon>
        <taxon>Hymenobacter</taxon>
    </lineage>
</organism>
<gene>
    <name evidence="1" type="ORF">I7X13_08340</name>
</gene>
<evidence type="ECO:0000313" key="2">
    <source>
        <dbReference type="Proteomes" id="UP000625631"/>
    </source>
</evidence>
<accession>A0ABS0Q5V8</accession>
<dbReference type="Proteomes" id="UP000625631">
    <property type="component" value="Unassembled WGS sequence"/>
</dbReference>
<evidence type="ECO:0000313" key="1">
    <source>
        <dbReference type="EMBL" id="MBH8558051.1"/>
    </source>
</evidence>
<sequence length="71" mass="8018">MKYAVFHGLFYCLTSAAGGFLSGINSQSYGGLWLQRNALQMAENFYWPIIAVKYALISQLQPKQNLERTAQ</sequence>
<keyword evidence="2" id="KW-1185">Reference proteome</keyword>
<dbReference type="EMBL" id="JAEDAE010000003">
    <property type="protein sequence ID" value="MBH8558051.1"/>
    <property type="molecule type" value="Genomic_DNA"/>
</dbReference>
<comment type="caution">
    <text evidence="1">The sequence shown here is derived from an EMBL/GenBank/DDBJ whole genome shotgun (WGS) entry which is preliminary data.</text>
</comment>